<dbReference type="PANTHER" id="PTHR46579">
    <property type="entry name" value="F5/8 TYPE C DOMAIN-CONTAINING PROTEIN-RELATED"/>
    <property type="match status" value="1"/>
</dbReference>
<dbReference type="PANTHER" id="PTHR46579:SF1">
    <property type="entry name" value="F5_8 TYPE C DOMAIN-CONTAINING PROTEIN"/>
    <property type="match status" value="1"/>
</dbReference>
<dbReference type="EMBL" id="JARJLG010000224">
    <property type="protein sequence ID" value="KAJ7726002.1"/>
    <property type="molecule type" value="Genomic_DNA"/>
</dbReference>
<organism evidence="1 2">
    <name type="scientific">Mycena maculata</name>
    <dbReference type="NCBI Taxonomy" id="230809"/>
    <lineage>
        <taxon>Eukaryota</taxon>
        <taxon>Fungi</taxon>
        <taxon>Dikarya</taxon>
        <taxon>Basidiomycota</taxon>
        <taxon>Agaricomycotina</taxon>
        <taxon>Agaricomycetes</taxon>
        <taxon>Agaricomycetidae</taxon>
        <taxon>Agaricales</taxon>
        <taxon>Marasmiineae</taxon>
        <taxon>Mycenaceae</taxon>
        <taxon>Mycena</taxon>
    </lineage>
</organism>
<name>A0AAD7MPC9_9AGAR</name>
<evidence type="ECO:0000313" key="2">
    <source>
        <dbReference type="Proteomes" id="UP001215280"/>
    </source>
</evidence>
<feature type="non-terminal residue" evidence="1">
    <location>
        <position position="361"/>
    </location>
</feature>
<accession>A0AAD7MPC9</accession>
<evidence type="ECO:0000313" key="1">
    <source>
        <dbReference type="EMBL" id="KAJ7726002.1"/>
    </source>
</evidence>
<dbReference type="AlphaFoldDB" id="A0AAD7MPC9"/>
<proteinExistence type="predicted"/>
<comment type="caution">
    <text evidence="1">The sequence shown here is derived from an EMBL/GenBank/DDBJ whole genome shotgun (WGS) entry which is preliminary data.</text>
</comment>
<reference evidence="1" key="1">
    <citation type="submission" date="2023-03" db="EMBL/GenBank/DDBJ databases">
        <title>Massive genome expansion in bonnet fungi (Mycena s.s.) driven by repeated elements and novel gene families across ecological guilds.</title>
        <authorList>
            <consortium name="Lawrence Berkeley National Laboratory"/>
            <person name="Harder C.B."/>
            <person name="Miyauchi S."/>
            <person name="Viragh M."/>
            <person name="Kuo A."/>
            <person name="Thoen E."/>
            <person name="Andreopoulos B."/>
            <person name="Lu D."/>
            <person name="Skrede I."/>
            <person name="Drula E."/>
            <person name="Henrissat B."/>
            <person name="Morin E."/>
            <person name="Kohler A."/>
            <person name="Barry K."/>
            <person name="LaButti K."/>
            <person name="Morin E."/>
            <person name="Salamov A."/>
            <person name="Lipzen A."/>
            <person name="Mereny Z."/>
            <person name="Hegedus B."/>
            <person name="Baldrian P."/>
            <person name="Stursova M."/>
            <person name="Weitz H."/>
            <person name="Taylor A."/>
            <person name="Grigoriev I.V."/>
            <person name="Nagy L.G."/>
            <person name="Martin F."/>
            <person name="Kauserud H."/>
        </authorList>
    </citation>
    <scope>NUCLEOTIDE SEQUENCE</scope>
    <source>
        <strain evidence="1">CBHHK188m</strain>
    </source>
</reference>
<dbReference type="Proteomes" id="UP001215280">
    <property type="component" value="Unassembled WGS sequence"/>
</dbReference>
<keyword evidence="2" id="KW-1185">Reference proteome</keyword>
<gene>
    <name evidence="1" type="ORF">DFH07DRAFT_1002062</name>
</gene>
<protein>
    <submittedName>
        <fullName evidence="1">Uncharacterized protein</fullName>
    </submittedName>
</protein>
<sequence>MQKGEDENFLRFATALKIMVGSSIHIRSDQNSLTYIVYQLYGPNSMKPNHHWAVHIPDEIIDFGPLYSFWAFLTERLNKILKNLHSNNWTGGRVEVSMMRKFHRNSGLDSLQTILSEATQNDFEHRFVMKVSGHGSNVEALGTIQDAARDGTASFESSIVFNLSTELILTRVKAGSVADDSEVTSKIVRLGLFRYYNKSRPQVHYVEPNTPGTHILATYITTYNFALLDGRRITPTARSSRNSAGSSIIQARVGGKRCAGEIHSIFTYHQDGVPNSSNTVFAAIKWMIASDFTPLESPRFLWDDYPELGVETWELDKFVDPQTSDLPIILPLAEVHCQLARGRLEHVQPQLWITATMDRVR</sequence>